<dbReference type="EMBL" id="JAQZSM010000001">
    <property type="protein sequence ID" value="MDD7969642.1"/>
    <property type="molecule type" value="Genomic_DNA"/>
</dbReference>
<dbReference type="Proteomes" id="UP001431784">
    <property type="component" value="Unassembled WGS sequence"/>
</dbReference>
<sequence>MTFSLALRNTRLSCLMGRTLGANSDGMYFCAACHMGVSDNTDDLLFMEPEYRVQN</sequence>
<keyword evidence="2" id="KW-1185">Reference proteome</keyword>
<comment type="caution">
    <text evidence="1">The sequence shown here is derived from an EMBL/GenBank/DDBJ whole genome shotgun (WGS) entry which is preliminary data.</text>
</comment>
<organism evidence="1 2">
    <name type="scientific">Roseinatronobacter alkalisoli</name>
    <dbReference type="NCBI Taxonomy" id="3028235"/>
    <lineage>
        <taxon>Bacteria</taxon>
        <taxon>Pseudomonadati</taxon>
        <taxon>Pseudomonadota</taxon>
        <taxon>Alphaproteobacteria</taxon>
        <taxon>Rhodobacterales</taxon>
        <taxon>Paracoccaceae</taxon>
        <taxon>Roseinatronobacter</taxon>
    </lineage>
</organism>
<evidence type="ECO:0000313" key="1">
    <source>
        <dbReference type="EMBL" id="MDD7969642.1"/>
    </source>
</evidence>
<proteinExistence type="predicted"/>
<protein>
    <submittedName>
        <fullName evidence="1">Uncharacterized protein</fullName>
    </submittedName>
</protein>
<dbReference type="RefSeq" id="WP_274350115.1">
    <property type="nucleotide sequence ID" value="NZ_JAQZSM010000001.1"/>
</dbReference>
<accession>A0ABT5T3E1</accession>
<reference evidence="1" key="1">
    <citation type="submission" date="2023-02" db="EMBL/GenBank/DDBJ databases">
        <title>Description of Roseinatronobacter alkalisoli sp. nov., an alkaliphilic bacerium isolated from soda soil.</title>
        <authorList>
            <person name="Wei W."/>
        </authorList>
    </citation>
    <scope>NUCLEOTIDE SEQUENCE</scope>
    <source>
        <strain evidence="1">HJB301</strain>
    </source>
</reference>
<evidence type="ECO:0000313" key="2">
    <source>
        <dbReference type="Proteomes" id="UP001431784"/>
    </source>
</evidence>
<gene>
    <name evidence="1" type="ORF">PUT78_00895</name>
</gene>
<name>A0ABT5T3E1_9RHOB</name>